<accession>A0AA37LXV7</accession>
<evidence type="ECO:0008006" key="8">
    <source>
        <dbReference type="Google" id="ProtNLM"/>
    </source>
</evidence>
<gene>
    <name evidence="6" type="ORF">ColLi_12383</name>
</gene>
<evidence type="ECO:0000256" key="1">
    <source>
        <dbReference type="ARBA" id="ARBA00004123"/>
    </source>
</evidence>
<evidence type="ECO:0000256" key="4">
    <source>
        <dbReference type="ARBA" id="ARBA00023163"/>
    </source>
</evidence>
<reference evidence="6 7" key="1">
    <citation type="submission" date="2021-07" db="EMBL/GenBank/DDBJ databases">
        <title>Genome data of Colletotrichum spaethianum.</title>
        <authorList>
            <person name="Utami Y.D."/>
            <person name="Hiruma K."/>
        </authorList>
    </citation>
    <scope>NUCLEOTIDE SEQUENCE [LARGE SCALE GENOMIC DNA]</scope>
    <source>
        <strain evidence="6 7">MAFF 242679</strain>
    </source>
</reference>
<comment type="subcellular location">
    <subcellularLocation>
        <location evidence="1">Nucleus</location>
    </subcellularLocation>
</comment>
<name>A0AA37LXV7_9PEZI</name>
<dbReference type="GO" id="GO:0003700">
    <property type="term" value="F:DNA-binding transcription factor activity"/>
    <property type="evidence" value="ECO:0007669"/>
    <property type="project" value="InterPro"/>
</dbReference>
<protein>
    <recommendedName>
        <fullName evidence="8">Transcription factor domain-containing protein</fullName>
    </recommendedName>
</protein>
<keyword evidence="2" id="KW-0805">Transcription regulation</keyword>
<organism evidence="6 7">
    <name type="scientific">Colletotrichum liriopes</name>
    <dbReference type="NCBI Taxonomy" id="708192"/>
    <lineage>
        <taxon>Eukaryota</taxon>
        <taxon>Fungi</taxon>
        <taxon>Dikarya</taxon>
        <taxon>Ascomycota</taxon>
        <taxon>Pezizomycotina</taxon>
        <taxon>Sordariomycetes</taxon>
        <taxon>Hypocreomycetidae</taxon>
        <taxon>Glomerellales</taxon>
        <taxon>Glomerellaceae</taxon>
        <taxon>Colletotrichum</taxon>
        <taxon>Colletotrichum spaethianum species complex</taxon>
    </lineage>
</organism>
<dbReference type="PANTHER" id="PTHR46910:SF37">
    <property type="entry name" value="ZN(II)2CYS6 TRANSCRIPTION FACTOR (EUROFUNG)"/>
    <property type="match status" value="1"/>
</dbReference>
<proteinExistence type="predicted"/>
<dbReference type="Proteomes" id="UP001055172">
    <property type="component" value="Unassembled WGS sequence"/>
</dbReference>
<evidence type="ECO:0000313" key="7">
    <source>
        <dbReference type="Proteomes" id="UP001055172"/>
    </source>
</evidence>
<keyword evidence="7" id="KW-1185">Reference proteome</keyword>
<dbReference type="InterPro" id="IPR050987">
    <property type="entry name" value="AtrR-like"/>
</dbReference>
<evidence type="ECO:0000313" key="6">
    <source>
        <dbReference type="EMBL" id="GJC89545.1"/>
    </source>
</evidence>
<dbReference type="CDD" id="cd12148">
    <property type="entry name" value="fungal_TF_MHR"/>
    <property type="match status" value="1"/>
</dbReference>
<keyword evidence="4" id="KW-0804">Transcription</keyword>
<evidence type="ECO:0000256" key="3">
    <source>
        <dbReference type="ARBA" id="ARBA00023125"/>
    </source>
</evidence>
<comment type="caution">
    <text evidence="6">The sequence shown here is derived from an EMBL/GenBank/DDBJ whole genome shotgun (WGS) entry which is preliminary data.</text>
</comment>
<dbReference type="GO" id="GO:0003677">
    <property type="term" value="F:DNA binding"/>
    <property type="evidence" value="ECO:0007669"/>
    <property type="project" value="UniProtKB-KW"/>
</dbReference>
<sequence length="409" mass="45887">MSFTVQLLMIAGYHQPEHKNIFSDLLSPDSFSSSPADFLHCRRLFWQAYIIDRGLSMRSKKLPFITESFLLDLPDEYPDDGYNIFYYPNDVTLNLFLHQVRLAQIQGRVSANLHLRTGITASELKAEIRRLDVELHEWHNSLPPSIRAGSVDALLEGDYNRIACLTTLHLTYFQLIVAIHSTAFRLPEDHDSLEIDNIVPSLTFCVNASRAAISLLNYHHKDHPYTFILLYQTSPNARSDLGLIRNVVFCFEKYDPDHQLVVSYQVTRVMADIATSILACAPTVPPQLPASSLVPQSQTMSLVPDPKENFVSQGAVQKLSPGARSSGGIEGGTTDSLSSIINVSMFDPGQQHQHQQQGFVELMSGPSLPNEGQFFSRLMGVVDCRLRMDCESFQWPLNDVLDGQISGQY</sequence>
<keyword evidence="5" id="KW-0539">Nucleus</keyword>
<evidence type="ECO:0000256" key="2">
    <source>
        <dbReference type="ARBA" id="ARBA00023015"/>
    </source>
</evidence>
<dbReference type="PANTHER" id="PTHR46910">
    <property type="entry name" value="TRANSCRIPTION FACTOR PDR1"/>
    <property type="match status" value="1"/>
</dbReference>
<evidence type="ECO:0000256" key="5">
    <source>
        <dbReference type="ARBA" id="ARBA00023242"/>
    </source>
</evidence>
<dbReference type="EMBL" id="BPPX01000043">
    <property type="protein sequence ID" value="GJC89545.1"/>
    <property type="molecule type" value="Genomic_DNA"/>
</dbReference>
<keyword evidence="3" id="KW-0238">DNA-binding</keyword>
<dbReference type="GO" id="GO:0005634">
    <property type="term" value="C:nucleus"/>
    <property type="evidence" value="ECO:0007669"/>
    <property type="project" value="UniProtKB-SubCell"/>
</dbReference>
<dbReference type="AlphaFoldDB" id="A0AA37LXV7"/>